<gene>
    <name evidence="1" type="ordered locus">SG0696</name>
    <name evidence="2" type="ORF">SGGMMB4_01566</name>
</gene>
<dbReference type="AlphaFoldDB" id="Q2NV54"/>
<evidence type="ECO:0000313" key="3">
    <source>
        <dbReference type="Proteomes" id="UP000001932"/>
    </source>
</evidence>
<evidence type="ECO:0000313" key="2">
    <source>
        <dbReference type="EMBL" id="CRL44443.1"/>
    </source>
</evidence>
<name>Q2NV54_SODGM</name>
<reference evidence="1 3" key="1">
    <citation type="journal article" date="2006" name="Genome Res.">
        <title>Massive genome erosion and functional adaptations provide insights into the symbiotic lifestyle of Sodalis glossinidius in the tsetse host.</title>
        <authorList>
            <person name="Toh H."/>
            <person name="Weiss B.L."/>
            <person name="Perkin S.A.H."/>
            <person name="Yamashita A."/>
            <person name="Oshima K."/>
            <person name="Hattori M."/>
            <person name="Aksoy S."/>
        </authorList>
    </citation>
    <scope>NUCLEOTIDE SEQUENCE [LARGE SCALE GENOMIC DNA]</scope>
    <source>
        <strain evidence="1">Morsitans</strain>
        <strain evidence="3">morsitans</strain>
    </source>
</reference>
<sequence length="199" mass="22336">MAVYYLQQVVQHPEVKQSISRSVREQLAKDIQTAIGEMAPHRLLIDMWRLSGESIIDGRPVFDGVSRMMEEDITDATHGLYQKLTPQQRAALVEVGSQSGFADVHQGMASFPNDFNENFVLGGDFQRRGTVLSAGKRCLTVRQTTRRLMSEEAHLEFNINGPKRDIYPHFQMAVTLTIPPDGQVKCVDFHASAHVEAAR</sequence>
<reference evidence="2 4" key="2">
    <citation type="submission" date="2015-05" db="EMBL/GenBank/DDBJ databases">
        <authorList>
            <person name="Goodhead I."/>
        </authorList>
    </citation>
    <scope>NUCLEOTIDE SEQUENCE [LARGE SCALE GENOMIC DNA]</scope>
    <source>
        <strain evidence="2">B4</strain>
        <strain evidence="4">morsitans</strain>
    </source>
</reference>
<keyword evidence="3" id="KW-1185">Reference proteome</keyword>
<organism evidence="1 3">
    <name type="scientific">Sodalis glossinidius (strain morsitans)</name>
    <dbReference type="NCBI Taxonomy" id="343509"/>
    <lineage>
        <taxon>Bacteria</taxon>
        <taxon>Pseudomonadati</taxon>
        <taxon>Pseudomonadota</taxon>
        <taxon>Gammaproteobacteria</taxon>
        <taxon>Enterobacterales</taxon>
        <taxon>Bruguierivoracaceae</taxon>
        <taxon>Sodalis</taxon>
    </lineage>
</organism>
<dbReference type="EMBL" id="AP008232">
    <property type="protein sequence ID" value="BAE73971.1"/>
    <property type="molecule type" value="Genomic_DNA"/>
</dbReference>
<accession>Q2NV54</accession>
<evidence type="ECO:0000313" key="1">
    <source>
        <dbReference type="EMBL" id="BAE73971.1"/>
    </source>
</evidence>
<dbReference type="OrthoDB" id="8574696at2"/>
<dbReference type="Proteomes" id="UP000001932">
    <property type="component" value="Chromosome"/>
</dbReference>
<evidence type="ECO:0000313" key="4">
    <source>
        <dbReference type="Proteomes" id="UP000245838"/>
    </source>
</evidence>
<dbReference type="Proteomes" id="UP000245838">
    <property type="component" value="Chromosome sggmmb4_Chromosome"/>
</dbReference>
<proteinExistence type="predicted"/>
<dbReference type="RefSeq" id="WP_011410559.1">
    <property type="nucleotide sequence ID" value="NC_007712.1"/>
</dbReference>
<dbReference type="KEGG" id="sgl:SG0696"/>
<dbReference type="EMBL" id="LN854557">
    <property type="protein sequence ID" value="CRL44443.1"/>
    <property type="molecule type" value="Genomic_DNA"/>
</dbReference>
<dbReference type="HOGENOM" id="CLU_1371426_0_0_6"/>
<protein>
    <submittedName>
        <fullName evidence="1">Uncharacterized protein</fullName>
    </submittedName>
</protein>
<dbReference type="BioCyc" id="SGLO343509:SGP1_RS05925-MONOMER"/>